<dbReference type="Gene3D" id="3.30.70.1520">
    <property type="entry name" value="Heterotetrameric sarcosine oxidase"/>
    <property type="match status" value="1"/>
</dbReference>
<reference evidence="2" key="1">
    <citation type="submission" date="2016-11" db="EMBL/GenBank/DDBJ databases">
        <title>Comparative genomic and phenotypic analysis of Granulibacter bethesdensis clinical isolates from patients with chronic granulomatous disease.</title>
        <authorList>
            <person name="Zarember K.A."/>
            <person name="Porcella S.F."/>
            <person name="Chu J."/>
            <person name="Ding L."/>
            <person name="Dahlstrom E."/>
            <person name="Barbian K."/>
            <person name="Martens C."/>
            <person name="Sykora L."/>
            <person name="Kramer S."/>
            <person name="Pettinato A.M."/>
            <person name="Hong H."/>
            <person name="Wald G."/>
            <person name="Berg L.J."/>
            <person name="Rogge L.S."/>
            <person name="Greenberg D.E."/>
            <person name="Falcone E.L."/>
            <person name="Neves J.F."/>
            <person name="Simoes M.J."/>
            <person name="Casal M."/>
            <person name="Rodriguez-Lopez F.C."/>
            <person name="Zelazny A."/>
            <person name="Gallin J.I."/>
            <person name="Holland S.M."/>
        </authorList>
    </citation>
    <scope>NUCLEOTIDE SEQUENCE [LARGE SCALE GENOMIC DNA]</scope>
    <source>
        <strain evidence="2">NIH9.1</strain>
    </source>
</reference>
<name>A0AAC9K7R9_9PROT</name>
<keyword evidence="1" id="KW-0560">Oxidoreductase</keyword>
<dbReference type="SUPFAM" id="SSF103025">
    <property type="entry name" value="Folate-binding domain"/>
    <property type="match status" value="1"/>
</dbReference>
<dbReference type="EMBL" id="CP018191">
    <property type="protein sequence ID" value="APH53396.1"/>
    <property type="molecule type" value="Genomic_DNA"/>
</dbReference>
<dbReference type="AlphaFoldDB" id="A0AAC9K7R9"/>
<gene>
    <name evidence="1" type="ORF">GbCGDNIH9_0173</name>
</gene>
<protein>
    <submittedName>
        <fullName evidence="1">Sarcosine oxidase gamma subunit</fullName>
        <ecNumber evidence="1">1.5.3.1</ecNumber>
    </submittedName>
</protein>
<sequence length="173" mass="18853">MSETPFVMTEQNRAIALISTRRGGHSALRDAFLTGYGISLPETGKRSAVPGMEVLWNGSEQYLVIGHDPDQALASGIQAAVGRNASVTEQSDGRVIFYLSGTAIRDVLAKLVPIDLHPRSFGPEHTAITTMAHVTVQIWRSDQVNGFHLAIPRSYAEYAIAMMTEAAREWQAS</sequence>
<dbReference type="EC" id="1.5.3.1" evidence="1"/>
<dbReference type="RefSeq" id="WP_072571742.1">
    <property type="nucleotide sequence ID" value="NZ_CP018191.1"/>
</dbReference>
<dbReference type="InterPro" id="IPR027266">
    <property type="entry name" value="TrmE/GcvT-like"/>
</dbReference>
<dbReference type="InterPro" id="IPR007375">
    <property type="entry name" value="SoxG"/>
</dbReference>
<dbReference type="Proteomes" id="UP000182373">
    <property type="component" value="Chromosome"/>
</dbReference>
<dbReference type="Pfam" id="PF04268">
    <property type="entry name" value="SoxG"/>
    <property type="match status" value="1"/>
</dbReference>
<evidence type="ECO:0000313" key="2">
    <source>
        <dbReference type="Proteomes" id="UP000182373"/>
    </source>
</evidence>
<accession>A0AAC9K7R9</accession>
<dbReference type="Gene3D" id="3.30.1360.120">
    <property type="entry name" value="Probable tRNA modification gtpase trme, domain 1"/>
    <property type="match status" value="1"/>
</dbReference>
<proteinExistence type="predicted"/>
<dbReference type="GO" id="GO:0008115">
    <property type="term" value="F:sarcosine oxidase activity"/>
    <property type="evidence" value="ECO:0007669"/>
    <property type="project" value="UniProtKB-EC"/>
</dbReference>
<organism evidence="1 2">
    <name type="scientific">Granulibacter bethesdensis</name>
    <dbReference type="NCBI Taxonomy" id="364410"/>
    <lineage>
        <taxon>Bacteria</taxon>
        <taxon>Pseudomonadati</taxon>
        <taxon>Pseudomonadota</taxon>
        <taxon>Alphaproteobacteria</taxon>
        <taxon>Acetobacterales</taxon>
        <taxon>Acetobacteraceae</taxon>
        <taxon>Granulibacter</taxon>
    </lineage>
</organism>
<evidence type="ECO:0000313" key="1">
    <source>
        <dbReference type="EMBL" id="APH53396.1"/>
    </source>
</evidence>